<feature type="region of interest" description="Disordered" evidence="1">
    <location>
        <begin position="189"/>
        <end position="335"/>
    </location>
</feature>
<accession>A0AAV1Z288</accession>
<sequence length="335" mass="36956">PLLQAGGHGSSIAQCKKAKLVTSCTIPVQVDGEPCRLLPSVIEIELLNTVNMIAKTKKHGTSTKKERVEKISLPLNLLTLQKYESEHHRKENLETDASSLGSVSISYDTDLSEIRPQITSLLRDRDITTSNENQENGEEKTNDSQKTTNWWFLDSCSGAKFFRIDEAQEHLYYVNDICDQELYIAEQREPADDVNSDATKAEPDGDDVSHVSTSSGSRHSQGSGDYGERKESLEPTDTQAESNDLNVESSLSKTESLEPNIKQSNSITEPFDSSTLSPDSNTEPPDSDIQPSDSNTEPPDSDIQESDSNIETTNLNVEIPPHEEEIVDADDMGIV</sequence>
<proteinExistence type="predicted"/>
<dbReference type="Proteomes" id="UP001497382">
    <property type="component" value="Unassembled WGS sequence"/>
</dbReference>
<evidence type="ECO:0000313" key="4">
    <source>
        <dbReference type="Proteomes" id="UP001497382"/>
    </source>
</evidence>
<feature type="compositionally biased region" description="Low complexity" evidence="1">
    <location>
        <begin position="210"/>
        <end position="223"/>
    </location>
</feature>
<protein>
    <recommendedName>
        <fullName evidence="2">Diacylglycerol kinase iota-like domain-containing protein</fullName>
    </recommendedName>
</protein>
<dbReference type="AlphaFoldDB" id="A0AAV1Z288"/>
<feature type="non-terminal residue" evidence="3">
    <location>
        <position position="1"/>
    </location>
</feature>
<dbReference type="Pfam" id="PF23578">
    <property type="entry name" value="DGKI"/>
    <property type="match status" value="1"/>
</dbReference>
<feature type="compositionally biased region" description="Acidic residues" evidence="1">
    <location>
        <begin position="325"/>
        <end position="335"/>
    </location>
</feature>
<feature type="domain" description="Diacylglycerol kinase iota-like" evidence="2">
    <location>
        <begin position="70"/>
        <end position="185"/>
    </location>
</feature>
<feature type="region of interest" description="Disordered" evidence="1">
    <location>
        <begin position="122"/>
        <end position="145"/>
    </location>
</feature>
<reference evidence="3 4" key="1">
    <citation type="submission" date="2024-04" db="EMBL/GenBank/DDBJ databases">
        <authorList>
            <person name="Rising A."/>
            <person name="Reimegard J."/>
            <person name="Sonavane S."/>
            <person name="Akerstrom W."/>
            <person name="Nylinder S."/>
            <person name="Hedman E."/>
            <person name="Kallberg Y."/>
        </authorList>
    </citation>
    <scope>NUCLEOTIDE SEQUENCE [LARGE SCALE GENOMIC DNA]</scope>
</reference>
<feature type="compositionally biased region" description="Polar residues" evidence="1">
    <location>
        <begin position="306"/>
        <end position="316"/>
    </location>
</feature>
<feature type="compositionally biased region" description="Polar residues" evidence="1">
    <location>
        <begin position="235"/>
        <end position="254"/>
    </location>
</feature>
<evidence type="ECO:0000259" key="2">
    <source>
        <dbReference type="Pfam" id="PF23578"/>
    </source>
</evidence>
<dbReference type="EMBL" id="CAXIEN010000013">
    <property type="protein sequence ID" value="CAL1264384.1"/>
    <property type="molecule type" value="Genomic_DNA"/>
</dbReference>
<keyword evidence="4" id="KW-1185">Reference proteome</keyword>
<dbReference type="InterPro" id="IPR056383">
    <property type="entry name" value="DGKI-like_dom"/>
</dbReference>
<name>A0AAV1Z288_9ARAC</name>
<evidence type="ECO:0000256" key="1">
    <source>
        <dbReference type="SAM" id="MobiDB-lite"/>
    </source>
</evidence>
<gene>
    <name evidence="3" type="ORF">LARSCL_LOCUS2005</name>
</gene>
<comment type="caution">
    <text evidence="3">The sequence shown here is derived from an EMBL/GenBank/DDBJ whole genome shotgun (WGS) entry which is preliminary data.</text>
</comment>
<feature type="compositionally biased region" description="Polar residues" evidence="1">
    <location>
        <begin position="261"/>
        <end position="298"/>
    </location>
</feature>
<feature type="compositionally biased region" description="Basic and acidic residues" evidence="1">
    <location>
        <begin position="199"/>
        <end position="209"/>
    </location>
</feature>
<organism evidence="3 4">
    <name type="scientific">Larinioides sclopetarius</name>
    <dbReference type="NCBI Taxonomy" id="280406"/>
    <lineage>
        <taxon>Eukaryota</taxon>
        <taxon>Metazoa</taxon>
        <taxon>Ecdysozoa</taxon>
        <taxon>Arthropoda</taxon>
        <taxon>Chelicerata</taxon>
        <taxon>Arachnida</taxon>
        <taxon>Araneae</taxon>
        <taxon>Araneomorphae</taxon>
        <taxon>Entelegynae</taxon>
        <taxon>Araneoidea</taxon>
        <taxon>Araneidae</taxon>
        <taxon>Larinioides</taxon>
    </lineage>
</organism>
<evidence type="ECO:0000313" key="3">
    <source>
        <dbReference type="EMBL" id="CAL1264384.1"/>
    </source>
</evidence>